<dbReference type="GO" id="GO:0003677">
    <property type="term" value="F:DNA binding"/>
    <property type="evidence" value="ECO:0007669"/>
    <property type="project" value="UniProtKB-KW"/>
</dbReference>
<dbReference type="InterPro" id="IPR036390">
    <property type="entry name" value="WH_DNA-bd_sf"/>
</dbReference>
<gene>
    <name evidence="6" type="ORF">ENE75_14130</name>
</gene>
<feature type="domain" description="HTH iclR-type" evidence="4">
    <location>
        <begin position="1"/>
        <end position="62"/>
    </location>
</feature>
<dbReference type="InterPro" id="IPR005471">
    <property type="entry name" value="Tscrpt_reg_IclR_N"/>
</dbReference>
<keyword evidence="2" id="KW-0238">DNA-binding</keyword>
<dbReference type="PANTHER" id="PTHR30136:SF24">
    <property type="entry name" value="HTH-TYPE TRANSCRIPTIONAL REPRESSOR ALLR"/>
    <property type="match status" value="1"/>
</dbReference>
<feature type="domain" description="IclR-ED" evidence="5">
    <location>
        <begin position="63"/>
        <end position="247"/>
    </location>
</feature>
<evidence type="ECO:0000256" key="1">
    <source>
        <dbReference type="ARBA" id="ARBA00023015"/>
    </source>
</evidence>
<organism evidence="6 7">
    <name type="scientific">Rubrivivax albus</name>
    <dbReference type="NCBI Taxonomy" id="2499835"/>
    <lineage>
        <taxon>Bacteria</taxon>
        <taxon>Pseudomonadati</taxon>
        <taxon>Pseudomonadota</taxon>
        <taxon>Betaproteobacteria</taxon>
        <taxon>Burkholderiales</taxon>
        <taxon>Sphaerotilaceae</taxon>
        <taxon>Rubrivivax</taxon>
    </lineage>
</organism>
<evidence type="ECO:0000259" key="4">
    <source>
        <dbReference type="PROSITE" id="PS51077"/>
    </source>
</evidence>
<keyword evidence="7" id="KW-1185">Reference proteome</keyword>
<evidence type="ECO:0000256" key="3">
    <source>
        <dbReference type="ARBA" id="ARBA00023163"/>
    </source>
</evidence>
<dbReference type="OrthoDB" id="8721254at2"/>
<evidence type="ECO:0000259" key="5">
    <source>
        <dbReference type="PROSITE" id="PS51078"/>
    </source>
</evidence>
<dbReference type="PROSITE" id="PS51078">
    <property type="entry name" value="ICLR_ED"/>
    <property type="match status" value="1"/>
</dbReference>
<dbReference type="InterPro" id="IPR014757">
    <property type="entry name" value="Tscrpt_reg_IclR_C"/>
</dbReference>
<dbReference type="SMART" id="SM00346">
    <property type="entry name" value="HTH_ICLR"/>
    <property type="match status" value="1"/>
</dbReference>
<dbReference type="EMBL" id="SACT01000004">
    <property type="protein sequence ID" value="RVT50934.1"/>
    <property type="molecule type" value="Genomic_DNA"/>
</dbReference>
<dbReference type="Gene3D" id="1.10.10.10">
    <property type="entry name" value="Winged helix-like DNA-binding domain superfamily/Winged helix DNA-binding domain"/>
    <property type="match status" value="1"/>
</dbReference>
<dbReference type="Gene3D" id="3.30.450.40">
    <property type="match status" value="1"/>
</dbReference>
<reference evidence="6 7" key="1">
    <citation type="submission" date="2019-01" db="EMBL/GenBank/DDBJ databases">
        <authorList>
            <person name="Chen W.-M."/>
        </authorList>
    </citation>
    <scope>NUCLEOTIDE SEQUENCE [LARGE SCALE GENOMIC DNA]</scope>
    <source>
        <strain evidence="6 7">ICH-3</strain>
    </source>
</reference>
<dbReference type="InterPro" id="IPR050707">
    <property type="entry name" value="HTH_MetabolicPath_Reg"/>
</dbReference>
<dbReference type="RefSeq" id="WP_128198960.1">
    <property type="nucleotide sequence ID" value="NZ_SACT01000004.1"/>
</dbReference>
<dbReference type="InterPro" id="IPR029016">
    <property type="entry name" value="GAF-like_dom_sf"/>
</dbReference>
<sequence>MSSPARAFAILDLFSRERPVWSPDEINTALGYSRPTGYRYVKDLVDAGLLRKVAAGHYALGARIIELDYQLRQSDPVLLAAAPVMQRLARDSGFDAVLSVLYPGPRVIDVHRASGEPGLELVYGRGRPRPVFIGAAPKVLLAHQPRSMLVRMHADHAAEIAASGMGDGWPSFRQALTEIRRQGWYRSHGELQADVGAIAVPVLDAEGHGTHALALVGSLGRLQSQDDAQLQHWLFAAVNSFRGASTA</sequence>
<dbReference type="InterPro" id="IPR036388">
    <property type="entry name" value="WH-like_DNA-bd_sf"/>
</dbReference>
<dbReference type="PROSITE" id="PS51077">
    <property type="entry name" value="HTH_ICLR"/>
    <property type="match status" value="1"/>
</dbReference>
<dbReference type="SUPFAM" id="SSF46785">
    <property type="entry name" value="Winged helix' DNA-binding domain"/>
    <property type="match status" value="1"/>
</dbReference>
<dbReference type="PANTHER" id="PTHR30136">
    <property type="entry name" value="HELIX-TURN-HELIX TRANSCRIPTIONAL REGULATOR, ICLR FAMILY"/>
    <property type="match status" value="1"/>
</dbReference>
<dbReference type="GO" id="GO:0003700">
    <property type="term" value="F:DNA-binding transcription factor activity"/>
    <property type="evidence" value="ECO:0007669"/>
    <property type="project" value="TreeGrafter"/>
</dbReference>
<accession>A0A3S2X0L3</accession>
<protein>
    <submittedName>
        <fullName evidence="6">IclR family transcriptional regulator</fullName>
    </submittedName>
</protein>
<dbReference type="Proteomes" id="UP000288178">
    <property type="component" value="Unassembled WGS sequence"/>
</dbReference>
<dbReference type="GO" id="GO:0045892">
    <property type="term" value="P:negative regulation of DNA-templated transcription"/>
    <property type="evidence" value="ECO:0007669"/>
    <property type="project" value="TreeGrafter"/>
</dbReference>
<comment type="caution">
    <text evidence="6">The sequence shown here is derived from an EMBL/GenBank/DDBJ whole genome shotgun (WGS) entry which is preliminary data.</text>
</comment>
<proteinExistence type="predicted"/>
<dbReference type="SUPFAM" id="SSF55781">
    <property type="entry name" value="GAF domain-like"/>
    <property type="match status" value="1"/>
</dbReference>
<evidence type="ECO:0000313" key="6">
    <source>
        <dbReference type="EMBL" id="RVT50934.1"/>
    </source>
</evidence>
<name>A0A3S2X0L3_9BURK</name>
<dbReference type="AlphaFoldDB" id="A0A3S2X0L3"/>
<evidence type="ECO:0000256" key="2">
    <source>
        <dbReference type="ARBA" id="ARBA00023125"/>
    </source>
</evidence>
<dbReference type="Pfam" id="PF01614">
    <property type="entry name" value="IclR_C"/>
    <property type="match status" value="1"/>
</dbReference>
<dbReference type="Pfam" id="PF09339">
    <property type="entry name" value="HTH_IclR"/>
    <property type="match status" value="1"/>
</dbReference>
<keyword evidence="3" id="KW-0804">Transcription</keyword>
<keyword evidence="1" id="KW-0805">Transcription regulation</keyword>
<evidence type="ECO:0000313" key="7">
    <source>
        <dbReference type="Proteomes" id="UP000288178"/>
    </source>
</evidence>